<keyword evidence="2" id="KW-0830">Ubiquinone</keyword>
<proteinExistence type="predicted"/>
<name>A0A9N8QRA8_9FLAO</name>
<dbReference type="Gene3D" id="3.40.50.150">
    <property type="entry name" value="Vaccinia Virus protein VP39"/>
    <property type="match status" value="1"/>
</dbReference>
<reference evidence="2" key="1">
    <citation type="submission" date="2020-12" db="EMBL/GenBank/DDBJ databases">
        <authorList>
            <person name="Rodrigo-Torres L."/>
            <person name="Arahal R. D."/>
            <person name="Lucena T."/>
        </authorList>
    </citation>
    <scope>NUCLEOTIDE SEQUENCE</scope>
    <source>
        <strain evidence="2">CECT 9390</strain>
    </source>
</reference>
<evidence type="ECO:0000313" key="3">
    <source>
        <dbReference type="Proteomes" id="UP000662618"/>
    </source>
</evidence>
<dbReference type="GO" id="GO:0043770">
    <property type="term" value="F:demethylmenaquinone methyltransferase activity"/>
    <property type="evidence" value="ECO:0007669"/>
    <property type="project" value="UniProtKB-EC"/>
</dbReference>
<keyword evidence="3" id="KW-1185">Reference proteome</keyword>
<comment type="caution">
    <text evidence="2">The sequence shown here is derived from an EMBL/GenBank/DDBJ whole genome shotgun (WGS) entry which is preliminary data.</text>
</comment>
<keyword evidence="2" id="KW-0489">Methyltransferase</keyword>
<evidence type="ECO:0000313" key="2">
    <source>
        <dbReference type="EMBL" id="CAD7799198.1"/>
    </source>
</evidence>
<dbReference type="InterPro" id="IPR029063">
    <property type="entry name" value="SAM-dependent_MTases_sf"/>
</dbReference>
<sequence length="265" mass="31535">MKAKISTFLREKSLLFKADQLRFYFYQFKNRSKNISFQKNHPNFKFPPDYLMYESFQINYESYYKSGQSAAKWLLSIVAKYRNLESLKILDWGCGPARIIRHLPEILPESCEVFGTDYNETSINWNRKNIENVSFNLNSLEAKLPYKENYFDFIYGISIFTHLSEELHYTWKKELTRILKKDGILILSLQGDLFKTILTESESDEFEKGHLVVRGNVKEGHRTYSAFQPNDFVKKLFSDYEILEHTESYFKEGKLQQDIWVLKKL</sequence>
<dbReference type="Pfam" id="PF13649">
    <property type="entry name" value="Methyltransf_25"/>
    <property type="match status" value="1"/>
</dbReference>
<dbReference type="SUPFAM" id="SSF53335">
    <property type="entry name" value="S-adenosyl-L-methionine-dependent methyltransferases"/>
    <property type="match status" value="1"/>
</dbReference>
<dbReference type="InterPro" id="IPR041698">
    <property type="entry name" value="Methyltransf_25"/>
</dbReference>
<organism evidence="2 3">
    <name type="scientific">Chryseobacterium aquaeductus</name>
    <dbReference type="NCBI Taxonomy" id="2675056"/>
    <lineage>
        <taxon>Bacteria</taxon>
        <taxon>Pseudomonadati</taxon>
        <taxon>Bacteroidota</taxon>
        <taxon>Flavobacteriia</taxon>
        <taxon>Flavobacteriales</taxon>
        <taxon>Weeksellaceae</taxon>
        <taxon>Chryseobacterium group</taxon>
        <taxon>Chryseobacterium</taxon>
    </lineage>
</organism>
<gene>
    <name evidence="2" type="primary">ubiE_1</name>
    <name evidence="2" type="ORF">CHRY9390_00449</name>
</gene>
<evidence type="ECO:0000259" key="1">
    <source>
        <dbReference type="Pfam" id="PF13649"/>
    </source>
</evidence>
<dbReference type="Proteomes" id="UP000662618">
    <property type="component" value="Unassembled WGS sequence"/>
</dbReference>
<dbReference type="CDD" id="cd02440">
    <property type="entry name" value="AdoMet_MTases"/>
    <property type="match status" value="1"/>
</dbReference>
<dbReference type="GO" id="GO:0032259">
    <property type="term" value="P:methylation"/>
    <property type="evidence" value="ECO:0007669"/>
    <property type="project" value="UniProtKB-KW"/>
</dbReference>
<protein>
    <submittedName>
        <fullName evidence="2">Ubiquinone/menaquinone biosynthesis C-methyltransferase UbiE</fullName>
        <ecNumber evidence="2">2.1.1.163</ecNumber>
    </submittedName>
</protein>
<dbReference type="AlphaFoldDB" id="A0A9N8QRA8"/>
<feature type="domain" description="Methyltransferase" evidence="1">
    <location>
        <begin position="89"/>
        <end position="183"/>
    </location>
</feature>
<dbReference type="EMBL" id="CAJIMS010000001">
    <property type="protein sequence ID" value="CAD7799198.1"/>
    <property type="molecule type" value="Genomic_DNA"/>
</dbReference>
<keyword evidence="2" id="KW-0808">Transferase</keyword>
<accession>A0A9N8QRA8</accession>
<dbReference type="EC" id="2.1.1.163" evidence="2"/>
<dbReference type="RefSeq" id="WP_162086979.1">
    <property type="nucleotide sequence ID" value="NZ_CAJIMS010000001.1"/>
</dbReference>